<dbReference type="Proteomes" id="UP000003165">
    <property type="component" value="Unassembled WGS sequence"/>
</dbReference>
<gene>
    <name evidence="1" type="ORF">FuraDRAFT_3551</name>
</gene>
<protein>
    <submittedName>
        <fullName evidence="1">Uncharacterized protein</fullName>
    </submittedName>
</protein>
<proteinExistence type="predicted"/>
<reference evidence="1 2" key="1">
    <citation type="submission" date="2009-02" db="EMBL/GenBank/DDBJ databases">
        <title>Sequencing of the draft genome and assembly of Lutiella nitroferrum 2002.</title>
        <authorList>
            <consortium name="US DOE Joint Genome Institute (JGI-PGF)"/>
            <person name="Lucas S."/>
            <person name="Copeland A."/>
            <person name="Lapidus A."/>
            <person name="Glavina del Rio T."/>
            <person name="Tice H."/>
            <person name="Bruce D."/>
            <person name="Goodwin L."/>
            <person name="Pitluck S."/>
            <person name="Larimer F."/>
            <person name="Land M.L."/>
            <person name="Hauser L."/>
            <person name="Coates J.D."/>
        </authorList>
    </citation>
    <scope>NUCLEOTIDE SEQUENCE [LARGE SCALE GENOMIC DNA]</scope>
    <source>
        <strain evidence="1 2">2002</strain>
    </source>
</reference>
<dbReference type="EMBL" id="ACIS01000012">
    <property type="protein sequence ID" value="EEG06968.1"/>
    <property type="molecule type" value="Genomic_DNA"/>
</dbReference>
<keyword evidence="2" id="KW-1185">Reference proteome</keyword>
<evidence type="ECO:0000313" key="1">
    <source>
        <dbReference type="EMBL" id="EEG06968.1"/>
    </source>
</evidence>
<comment type="caution">
    <text evidence="1">The sequence shown here is derived from an EMBL/GenBank/DDBJ whole genome shotgun (WGS) entry which is preliminary data.</text>
</comment>
<sequence length="259" mass="30191">MLYDNTLIFLQRLQMAATHGHYHYTCGNTDLERYLRMAKKFAAGYETELSRQTKQKRRRAGEASASLFAVRRSTIPDQDGKIPIFWVLIASDGAGRVHEREKLLDLRNRDSRLTAADGKYELVHDGKTWSWQLSSAAYRHYQQKIHTIASLPPSRQQEIEIDGIRRDKHAEQLLDQLYAEPGFRLLRRQVGRLVTELRGEWKRLRSGRGLKLSERIFLPYIRFLPDRTRPDLPPPPTITMEERRSLFRAAFPGLSTEDM</sequence>
<dbReference type="AlphaFoldDB" id="B9Z865"/>
<accession>B9Z865</accession>
<evidence type="ECO:0000313" key="2">
    <source>
        <dbReference type="Proteomes" id="UP000003165"/>
    </source>
</evidence>
<name>B9Z865_9NEIS</name>
<dbReference type="RefSeq" id="WP_008955570.1">
    <property type="nucleotide sequence ID" value="NZ_ACIS01000012.1"/>
</dbReference>
<dbReference type="eggNOG" id="ENOG50338FQ">
    <property type="taxonomic scope" value="Bacteria"/>
</dbReference>
<organism evidence="1 2">
    <name type="scientific">Pseudogulbenkiania ferrooxidans 2002</name>
    <dbReference type="NCBI Taxonomy" id="279714"/>
    <lineage>
        <taxon>Bacteria</taxon>
        <taxon>Pseudomonadati</taxon>
        <taxon>Pseudomonadota</taxon>
        <taxon>Betaproteobacteria</taxon>
        <taxon>Neisseriales</taxon>
        <taxon>Chromobacteriaceae</taxon>
        <taxon>Pseudogulbenkiania</taxon>
    </lineage>
</organism>